<sequence>DARALGGARPCHRPRGAARGGERPDQRRGSPLRRDGARRERRPAGDRHRLFGVPGDGAARARRDRRGGLRAVRHAPRRRRAPARLPRARRGERRGGGGAPAPRAGVRGVALRGRGAQAPRADLEAGALRRRHARVGGPDRAGWSGDGGRTRAGRAPYRSGSTAAGGDAAM</sequence>
<reference evidence="2" key="1">
    <citation type="submission" date="2020-02" db="EMBL/GenBank/DDBJ databases">
        <authorList>
            <person name="Meier V. D."/>
        </authorList>
    </citation>
    <scope>NUCLEOTIDE SEQUENCE</scope>
    <source>
        <strain evidence="2">AVDCRST_MAG40</strain>
    </source>
</reference>
<evidence type="ECO:0000256" key="1">
    <source>
        <dbReference type="SAM" id="MobiDB-lite"/>
    </source>
</evidence>
<organism evidence="2">
    <name type="scientific">uncultured Gemmatimonadaceae bacterium</name>
    <dbReference type="NCBI Taxonomy" id="246130"/>
    <lineage>
        <taxon>Bacteria</taxon>
        <taxon>Pseudomonadati</taxon>
        <taxon>Gemmatimonadota</taxon>
        <taxon>Gemmatimonadia</taxon>
        <taxon>Gemmatimonadales</taxon>
        <taxon>Gemmatimonadaceae</taxon>
        <taxon>environmental samples</taxon>
    </lineage>
</organism>
<gene>
    <name evidence="2" type="ORF">AVDCRST_MAG40-1570</name>
</gene>
<feature type="non-terminal residue" evidence="2">
    <location>
        <position position="170"/>
    </location>
</feature>
<dbReference type="EMBL" id="CADCTX010000493">
    <property type="protein sequence ID" value="CAA9323305.1"/>
    <property type="molecule type" value="Genomic_DNA"/>
</dbReference>
<feature type="compositionally biased region" description="Low complexity" evidence="1">
    <location>
        <begin position="100"/>
        <end position="116"/>
    </location>
</feature>
<name>A0A6J4LA27_9BACT</name>
<dbReference type="AlphaFoldDB" id="A0A6J4LA27"/>
<protein>
    <submittedName>
        <fullName evidence="2">Uncharacterized protein</fullName>
    </submittedName>
</protein>
<feature type="compositionally biased region" description="Basic residues" evidence="1">
    <location>
        <begin position="71"/>
        <end position="92"/>
    </location>
</feature>
<evidence type="ECO:0000313" key="2">
    <source>
        <dbReference type="EMBL" id="CAA9323305.1"/>
    </source>
</evidence>
<proteinExistence type="predicted"/>
<feature type="region of interest" description="Disordered" evidence="1">
    <location>
        <begin position="1"/>
        <end position="170"/>
    </location>
</feature>
<feature type="compositionally biased region" description="Basic and acidic residues" evidence="1">
    <location>
        <begin position="20"/>
        <end position="49"/>
    </location>
</feature>
<accession>A0A6J4LA27</accession>
<feature type="non-terminal residue" evidence="2">
    <location>
        <position position="1"/>
    </location>
</feature>